<evidence type="ECO:0000256" key="1">
    <source>
        <dbReference type="ARBA" id="ARBA00022598"/>
    </source>
</evidence>
<evidence type="ECO:0000256" key="3">
    <source>
        <dbReference type="ARBA" id="ARBA00022840"/>
    </source>
</evidence>
<protein>
    <recommendedName>
        <fullName evidence="7">Tubulin--tyrosine ligase-like protein 9</fullName>
    </recommendedName>
</protein>
<dbReference type="AlphaFoldDB" id="A0AB34KBD4"/>
<gene>
    <name evidence="5" type="ORF">AB1Y20_001621</name>
</gene>
<evidence type="ECO:0000256" key="4">
    <source>
        <dbReference type="SAM" id="MobiDB-lite"/>
    </source>
</evidence>
<reference evidence="5 6" key="1">
    <citation type="journal article" date="2024" name="Science">
        <title>Giant polyketide synthase enzymes in the biosynthesis of giant marine polyether toxins.</title>
        <authorList>
            <person name="Fallon T.R."/>
            <person name="Shende V.V."/>
            <person name="Wierzbicki I.H."/>
            <person name="Pendleton A.L."/>
            <person name="Watervoot N.F."/>
            <person name="Auber R.P."/>
            <person name="Gonzalez D.J."/>
            <person name="Wisecaver J.H."/>
            <person name="Moore B.S."/>
        </authorList>
    </citation>
    <scope>NUCLEOTIDE SEQUENCE [LARGE SCALE GENOMIC DNA]</scope>
    <source>
        <strain evidence="5 6">12B1</strain>
    </source>
</reference>
<feature type="compositionally biased region" description="Low complexity" evidence="4">
    <location>
        <begin position="647"/>
        <end position="666"/>
    </location>
</feature>
<dbReference type="GO" id="GO:0036064">
    <property type="term" value="C:ciliary basal body"/>
    <property type="evidence" value="ECO:0007669"/>
    <property type="project" value="TreeGrafter"/>
</dbReference>
<dbReference type="GO" id="GO:0005524">
    <property type="term" value="F:ATP binding"/>
    <property type="evidence" value="ECO:0007669"/>
    <property type="project" value="UniProtKB-KW"/>
</dbReference>
<dbReference type="Proteomes" id="UP001515480">
    <property type="component" value="Unassembled WGS sequence"/>
</dbReference>
<organism evidence="5 6">
    <name type="scientific">Prymnesium parvum</name>
    <name type="common">Toxic golden alga</name>
    <dbReference type="NCBI Taxonomy" id="97485"/>
    <lineage>
        <taxon>Eukaryota</taxon>
        <taxon>Haptista</taxon>
        <taxon>Haptophyta</taxon>
        <taxon>Prymnesiophyceae</taxon>
        <taxon>Prymnesiales</taxon>
        <taxon>Prymnesiaceae</taxon>
        <taxon>Prymnesium</taxon>
    </lineage>
</organism>
<dbReference type="GO" id="GO:0015631">
    <property type="term" value="F:tubulin binding"/>
    <property type="evidence" value="ECO:0007669"/>
    <property type="project" value="TreeGrafter"/>
</dbReference>
<evidence type="ECO:0000313" key="5">
    <source>
        <dbReference type="EMBL" id="KAL1530722.1"/>
    </source>
</evidence>
<keyword evidence="3" id="KW-0067">ATP-binding</keyword>
<name>A0AB34KBD4_PRYPA</name>
<dbReference type="GO" id="GO:0000226">
    <property type="term" value="P:microtubule cytoskeleton organization"/>
    <property type="evidence" value="ECO:0007669"/>
    <property type="project" value="TreeGrafter"/>
</dbReference>
<dbReference type="PANTHER" id="PTHR12241">
    <property type="entry name" value="TUBULIN POLYGLUTAMYLASE"/>
    <property type="match status" value="1"/>
</dbReference>
<feature type="region of interest" description="Disordered" evidence="4">
    <location>
        <begin position="1"/>
        <end position="23"/>
    </location>
</feature>
<dbReference type="Pfam" id="PF03133">
    <property type="entry name" value="TTL"/>
    <property type="match status" value="1"/>
</dbReference>
<keyword evidence="1" id="KW-0436">Ligase</keyword>
<sequence length="704" mass="77384">MVDTSEEASVPKSHGQVMQGPARLLPSPFEHRSPTFWFESPPTAGKATRSELHPAVAAKLLALNGVNPGVRLELNANCIRHAFKRNGFSVNEVFPGGEFLVNWARHTGSELWSILPHHAITNHFPGSWTLGRKDGLWRILSEQARRLSASEYAFVPKTFCLPQDRVLLEHSVERGGMNGTGAFIVKPLNSSRGRGVRVTYDPLELPPEAKVLVQEYIDRPFLLHGRKFDLRVYVLVTSYDPLRAYTYENGLVRFATEDYIAPNAMDPDCEMRKSAHITNYSVQKKSSKYIANANAEEDSTGHKWSLEALMRELAAMGHDVDSLRKRIDEILVKTLIAAQPHICTKYNARFRRRNACFEVFGFDIMLDEALTPWIIEVNVSPDLSSSSPLDRVLKGNLAADVFQLLGIRANRVGEALGPEEPPLLTRANCGHSPNELSTVPLCELGKLELECLVEAEEEWWRASLTNFRTLIPTAASVRKFGPRFSTGGRASTFSSPRYADFLLAGYVTRARRCNELHSAVQSGKSEVMRPSSASVQPECANPISAASTGLDLPAKLSKLPRSTTSLFSRLGKSSAAVLRDESPMQRISSRAACFDERSRPLGSETISSSQRLPGRRPPAPAPSLTGPIAAPLGSRARATTGMKQRMHSSCSARTSASTKRSSSHSSNGLQGRAGSPAEVRRAATARPVVRRRKESAFPNDPVSA</sequence>
<dbReference type="EMBL" id="JBGBPQ010000001">
    <property type="protein sequence ID" value="KAL1530722.1"/>
    <property type="molecule type" value="Genomic_DNA"/>
</dbReference>
<evidence type="ECO:0008006" key="7">
    <source>
        <dbReference type="Google" id="ProtNLM"/>
    </source>
</evidence>
<comment type="caution">
    <text evidence="5">The sequence shown here is derived from an EMBL/GenBank/DDBJ whole genome shotgun (WGS) entry which is preliminary data.</text>
</comment>
<dbReference type="GO" id="GO:0070740">
    <property type="term" value="F:tubulin-glutamic acid ligase activity"/>
    <property type="evidence" value="ECO:0007669"/>
    <property type="project" value="TreeGrafter"/>
</dbReference>
<evidence type="ECO:0000256" key="2">
    <source>
        <dbReference type="ARBA" id="ARBA00022741"/>
    </source>
</evidence>
<feature type="region of interest" description="Disordered" evidence="4">
    <location>
        <begin position="590"/>
        <end position="704"/>
    </location>
</feature>
<keyword evidence="2" id="KW-0547">Nucleotide-binding</keyword>
<accession>A0AB34KBD4</accession>
<dbReference type="Gene3D" id="3.30.470.20">
    <property type="entry name" value="ATP-grasp fold, B domain"/>
    <property type="match status" value="1"/>
</dbReference>
<dbReference type="PROSITE" id="PS51221">
    <property type="entry name" value="TTL"/>
    <property type="match status" value="1"/>
</dbReference>
<evidence type="ECO:0000313" key="6">
    <source>
        <dbReference type="Proteomes" id="UP001515480"/>
    </source>
</evidence>
<dbReference type="SUPFAM" id="SSF56059">
    <property type="entry name" value="Glutathione synthetase ATP-binding domain-like"/>
    <property type="match status" value="1"/>
</dbReference>
<keyword evidence="6" id="KW-1185">Reference proteome</keyword>
<proteinExistence type="predicted"/>
<dbReference type="InterPro" id="IPR004344">
    <property type="entry name" value="TTL/TTLL_fam"/>
</dbReference>